<proteinExistence type="predicted"/>
<dbReference type="Proteomes" id="UP000050413">
    <property type="component" value="Unassembled WGS sequence"/>
</dbReference>
<dbReference type="InterPro" id="IPR022254">
    <property type="entry name" value="DUF3775"/>
</dbReference>
<dbReference type="Pfam" id="PF12616">
    <property type="entry name" value="DUF3775"/>
    <property type="match status" value="1"/>
</dbReference>
<evidence type="ECO:0000313" key="4">
    <source>
        <dbReference type="Proteomes" id="UP000182045"/>
    </source>
</evidence>
<evidence type="ECO:0000313" key="2">
    <source>
        <dbReference type="EMBL" id="KPP93557.1"/>
    </source>
</evidence>
<dbReference type="PATRIC" id="fig|1666912.4.peg.2450"/>
<protein>
    <recommendedName>
        <fullName evidence="5">DUF3775 domain-containing protein</fullName>
    </recommendedName>
</protein>
<keyword evidence="4" id="KW-1185">Reference proteome</keyword>
<dbReference type="EMBL" id="LJSG01000008">
    <property type="protein sequence ID" value="KPP93557.1"/>
    <property type="molecule type" value="Genomic_DNA"/>
</dbReference>
<evidence type="ECO:0000313" key="1">
    <source>
        <dbReference type="EMBL" id="CUX80454.1"/>
    </source>
</evidence>
<dbReference type="STRING" id="1666912.Ga0058931_1145"/>
<dbReference type="EMBL" id="FBYC01000004">
    <property type="protein sequence ID" value="CUX80454.1"/>
    <property type="molecule type" value="Genomic_DNA"/>
</dbReference>
<evidence type="ECO:0000313" key="3">
    <source>
        <dbReference type="Proteomes" id="UP000050413"/>
    </source>
</evidence>
<dbReference type="AlphaFoldDB" id="A0A0P7YTA0"/>
<reference evidence="2 3" key="1">
    <citation type="submission" date="2015-09" db="EMBL/GenBank/DDBJ databases">
        <title>Identification and resolution of microdiversity through metagenomic sequencing of parallel consortia.</title>
        <authorList>
            <person name="Nelson W.C."/>
            <person name="Romine M.F."/>
            <person name="Lindemann S.R."/>
        </authorList>
    </citation>
    <scope>NUCLEOTIDE SEQUENCE [LARGE SCALE GENOMIC DNA]</scope>
    <source>
        <strain evidence="2">HL-91</strain>
    </source>
</reference>
<name>A0A0P7YTA0_9RHOB</name>
<dbReference type="RefSeq" id="WP_072247502.1">
    <property type="nucleotide sequence ID" value="NZ_FBYC01000004.1"/>
</dbReference>
<reference evidence="1 4" key="2">
    <citation type="submission" date="2016-01" db="EMBL/GenBank/DDBJ databases">
        <authorList>
            <person name="Varghese N."/>
        </authorList>
    </citation>
    <scope>NUCLEOTIDE SEQUENCE [LARGE SCALE GENOMIC DNA]</scope>
    <source>
        <strain evidence="1 4">HL-91</strain>
    </source>
</reference>
<gene>
    <name evidence="1" type="ORF">Ga0058931_1145</name>
    <name evidence="2" type="ORF">HLUCCA05_11320</name>
</gene>
<dbReference type="OrthoDB" id="5641374at2"/>
<evidence type="ECO:0008006" key="5">
    <source>
        <dbReference type="Google" id="ProtNLM"/>
    </source>
</evidence>
<sequence length="109" mass="11691">MLSISLRKIVHIIYLAREGAVGEDEAHAFIDALNSDEQASLTAVAWIGRGAFEADEYAEAVATAEAEATTPTADYLLGMPHLAENLENGLEELGLDPSGEEEDFLRQGS</sequence>
<organism evidence="2 3">
    <name type="scientific">Roseibaca calidilacus</name>
    <dbReference type="NCBI Taxonomy" id="1666912"/>
    <lineage>
        <taxon>Bacteria</taxon>
        <taxon>Pseudomonadati</taxon>
        <taxon>Pseudomonadota</taxon>
        <taxon>Alphaproteobacteria</taxon>
        <taxon>Rhodobacterales</taxon>
        <taxon>Paracoccaceae</taxon>
        <taxon>Roseinatronobacter</taxon>
    </lineage>
</organism>
<accession>A0A0P7YTA0</accession>
<dbReference type="Proteomes" id="UP000182045">
    <property type="component" value="Unassembled WGS sequence"/>
</dbReference>
<comment type="caution">
    <text evidence="2">The sequence shown here is derived from an EMBL/GenBank/DDBJ whole genome shotgun (WGS) entry which is preliminary data.</text>
</comment>